<dbReference type="Gene3D" id="1.10.238.160">
    <property type="match status" value="1"/>
</dbReference>
<keyword evidence="2" id="KW-1185">Reference proteome</keyword>
<dbReference type="AlphaFoldDB" id="A0A9X0W633"/>
<organism evidence="1 2">
    <name type="scientific">Lamprobacter modestohalophilus</name>
    <dbReference type="NCBI Taxonomy" id="1064514"/>
    <lineage>
        <taxon>Bacteria</taxon>
        <taxon>Pseudomonadati</taxon>
        <taxon>Pseudomonadota</taxon>
        <taxon>Gammaproteobacteria</taxon>
        <taxon>Chromatiales</taxon>
        <taxon>Chromatiaceae</taxon>
        <taxon>Lamprobacter</taxon>
    </lineage>
</organism>
<evidence type="ECO:0000313" key="1">
    <source>
        <dbReference type="EMBL" id="MBK1617590.1"/>
    </source>
</evidence>
<reference evidence="1 2" key="1">
    <citation type="journal article" date="2020" name="Microorganisms">
        <title>Osmotic Adaptation and Compatible Solute Biosynthesis of Phototrophic Bacteria as Revealed from Genome Analyses.</title>
        <authorList>
            <person name="Imhoff J.F."/>
            <person name="Rahn T."/>
            <person name="Kunzel S."/>
            <person name="Keller A."/>
            <person name="Neulinger S.C."/>
        </authorList>
    </citation>
    <scope>NUCLEOTIDE SEQUENCE [LARGE SCALE GENOMIC DNA]</scope>
    <source>
        <strain evidence="1 2">DSM 25653</strain>
    </source>
</reference>
<name>A0A9X0W633_9GAMM</name>
<dbReference type="InterPro" id="IPR010260">
    <property type="entry name" value="AlpA"/>
</dbReference>
<dbReference type="Proteomes" id="UP001138768">
    <property type="component" value="Unassembled WGS sequence"/>
</dbReference>
<dbReference type="EMBL" id="NRRY01000003">
    <property type="protein sequence ID" value="MBK1617590.1"/>
    <property type="molecule type" value="Genomic_DNA"/>
</dbReference>
<accession>A0A9X0W633</accession>
<gene>
    <name evidence="1" type="ORF">CKO42_03800</name>
</gene>
<evidence type="ECO:0008006" key="3">
    <source>
        <dbReference type="Google" id="ProtNLM"/>
    </source>
</evidence>
<comment type="caution">
    <text evidence="1">The sequence shown here is derived from an EMBL/GenBank/DDBJ whole genome shotgun (WGS) entry which is preliminary data.</text>
</comment>
<proteinExistence type="predicted"/>
<evidence type="ECO:0000313" key="2">
    <source>
        <dbReference type="Proteomes" id="UP001138768"/>
    </source>
</evidence>
<sequence length="92" mass="10125">MMPHTTSLLRRPEVERRIGRSRASVYADIAAGLLPRPVKIGQRAVAWPSHEIDAVINALTAGATPEEMHALVNQLHAARTVTESRNVDDICF</sequence>
<dbReference type="Pfam" id="PF05930">
    <property type="entry name" value="Phage_AlpA"/>
    <property type="match status" value="1"/>
</dbReference>
<protein>
    <recommendedName>
        <fullName evidence="3">AlpA family phage regulatory protein</fullName>
    </recommendedName>
</protein>